<evidence type="ECO:0008006" key="3">
    <source>
        <dbReference type="Google" id="ProtNLM"/>
    </source>
</evidence>
<dbReference type="EMBL" id="ML122261">
    <property type="protein sequence ID" value="RPD61696.1"/>
    <property type="molecule type" value="Genomic_DNA"/>
</dbReference>
<dbReference type="SUPFAM" id="SSF56112">
    <property type="entry name" value="Protein kinase-like (PK-like)"/>
    <property type="match status" value="1"/>
</dbReference>
<proteinExistence type="predicted"/>
<dbReference type="InterPro" id="IPR011009">
    <property type="entry name" value="Kinase-like_dom_sf"/>
</dbReference>
<dbReference type="Proteomes" id="UP000313359">
    <property type="component" value="Unassembled WGS sequence"/>
</dbReference>
<name>A0A5C2SJT4_9APHY</name>
<gene>
    <name evidence="1" type="ORF">L227DRAFT_58443</name>
</gene>
<evidence type="ECO:0000313" key="2">
    <source>
        <dbReference type="Proteomes" id="UP000313359"/>
    </source>
</evidence>
<protein>
    <recommendedName>
        <fullName evidence="3">Protein kinase domain-containing protein</fullName>
    </recommendedName>
</protein>
<dbReference type="STRING" id="1328759.A0A5C2SJT4"/>
<keyword evidence="2" id="KW-1185">Reference proteome</keyword>
<sequence>MRIRAKEMWCCPTFVIAIDGPWLGVYGCILTDRWICQPLTGVPHTAIASNLPIGDILSVARVFYALCAAMSDIESRAKVLAASLPRPFRPEMRPAPTRCGDLELEYAACLGPRRRRTYSAIVVSSGGPEVIKEGQMVVVRFTEKYGREPHEILAKKGMAPRLLYCGQPYADVAPGYTGLIMVVMECSPGSRLSSQRPPSPTICAEVHAAVKVLHQAGYAHGNVTTKTILHLPGRRKVHFLNFDLAGEEGKTYYSVELPWWPEKVPAPEGMSPLGPVTKAHDLHYLKHLFPQ</sequence>
<dbReference type="AlphaFoldDB" id="A0A5C2SJT4"/>
<organism evidence="1 2">
    <name type="scientific">Lentinus tigrinus ALCF2SS1-6</name>
    <dbReference type="NCBI Taxonomy" id="1328759"/>
    <lineage>
        <taxon>Eukaryota</taxon>
        <taxon>Fungi</taxon>
        <taxon>Dikarya</taxon>
        <taxon>Basidiomycota</taxon>
        <taxon>Agaricomycotina</taxon>
        <taxon>Agaricomycetes</taxon>
        <taxon>Polyporales</taxon>
        <taxon>Polyporaceae</taxon>
        <taxon>Lentinus</taxon>
    </lineage>
</organism>
<reference evidence="1" key="1">
    <citation type="journal article" date="2018" name="Genome Biol. Evol.">
        <title>Genomics and development of Lentinus tigrinus, a white-rot wood-decaying mushroom with dimorphic fruiting bodies.</title>
        <authorList>
            <person name="Wu B."/>
            <person name="Xu Z."/>
            <person name="Knudson A."/>
            <person name="Carlson A."/>
            <person name="Chen N."/>
            <person name="Kovaka S."/>
            <person name="LaButti K."/>
            <person name="Lipzen A."/>
            <person name="Pennachio C."/>
            <person name="Riley R."/>
            <person name="Schakwitz W."/>
            <person name="Umezawa K."/>
            <person name="Ohm R.A."/>
            <person name="Grigoriev I.V."/>
            <person name="Nagy L.G."/>
            <person name="Gibbons J."/>
            <person name="Hibbett D."/>
        </authorList>
    </citation>
    <scope>NUCLEOTIDE SEQUENCE [LARGE SCALE GENOMIC DNA]</scope>
    <source>
        <strain evidence="1">ALCF2SS1-6</strain>
    </source>
</reference>
<accession>A0A5C2SJT4</accession>
<evidence type="ECO:0000313" key="1">
    <source>
        <dbReference type="EMBL" id="RPD61696.1"/>
    </source>
</evidence>
<dbReference type="OrthoDB" id="2803426at2759"/>